<sequence>MEIIKRLRSMAKIVMTRLELHGQLMSVEWAEERQRLQQLLAISLLGFIFLFCALLFVGIFAIALTWTSDYRIHTIAVMLALYTVGFGVCAYRFTCLAARGSATFAATREEVAADLALIRSQL</sequence>
<dbReference type="EMBL" id="JAVDVX010000012">
    <property type="protein sequence ID" value="MDR7092182.1"/>
    <property type="molecule type" value="Genomic_DNA"/>
</dbReference>
<feature type="transmembrane region" description="Helical" evidence="1">
    <location>
        <begin position="72"/>
        <end position="91"/>
    </location>
</feature>
<dbReference type="Pfam" id="PF07332">
    <property type="entry name" value="Phage_holin_3_6"/>
    <property type="match status" value="1"/>
</dbReference>
<accession>A0ABU1V482</accession>
<feature type="transmembrane region" description="Helical" evidence="1">
    <location>
        <begin position="39"/>
        <end position="66"/>
    </location>
</feature>
<dbReference type="InterPro" id="IPR009937">
    <property type="entry name" value="Phage_holin_3_6"/>
</dbReference>
<proteinExistence type="predicted"/>
<keyword evidence="1" id="KW-1133">Transmembrane helix</keyword>
<dbReference type="Proteomes" id="UP001253595">
    <property type="component" value="Unassembled WGS sequence"/>
</dbReference>
<reference evidence="2 3" key="1">
    <citation type="submission" date="2023-07" db="EMBL/GenBank/DDBJ databases">
        <title>Sorghum-associated microbial communities from plants grown in Nebraska, USA.</title>
        <authorList>
            <person name="Schachtman D."/>
        </authorList>
    </citation>
    <scope>NUCLEOTIDE SEQUENCE [LARGE SCALE GENOMIC DNA]</scope>
    <source>
        <strain evidence="2 3">BE190</strain>
    </source>
</reference>
<comment type="caution">
    <text evidence="2">The sequence shown here is derived from an EMBL/GenBank/DDBJ whole genome shotgun (WGS) entry which is preliminary data.</text>
</comment>
<name>A0ABU1V482_9GAMM</name>
<gene>
    <name evidence="2" type="ORF">J2X05_004223</name>
</gene>
<dbReference type="RefSeq" id="WP_310076246.1">
    <property type="nucleotide sequence ID" value="NZ_JAVDVX010000012.1"/>
</dbReference>
<protein>
    <submittedName>
        <fullName evidence="2">Membrane protein YqjE</fullName>
    </submittedName>
</protein>
<keyword evidence="3" id="KW-1185">Reference proteome</keyword>
<evidence type="ECO:0000313" key="3">
    <source>
        <dbReference type="Proteomes" id="UP001253595"/>
    </source>
</evidence>
<organism evidence="2 3">
    <name type="scientific">Cellvibrio fibrivorans</name>
    <dbReference type="NCBI Taxonomy" id="126350"/>
    <lineage>
        <taxon>Bacteria</taxon>
        <taxon>Pseudomonadati</taxon>
        <taxon>Pseudomonadota</taxon>
        <taxon>Gammaproteobacteria</taxon>
        <taxon>Cellvibrionales</taxon>
        <taxon>Cellvibrionaceae</taxon>
        <taxon>Cellvibrio</taxon>
    </lineage>
</organism>
<keyword evidence="1" id="KW-0812">Transmembrane</keyword>
<evidence type="ECO:0000313" key="2">
    <source>
        <dbReference type="EMBL" id="MDR7092182.1"/>
    </source>
</evidence>
<evidence type="ECO:0000256" key="1">
    <source>
        <dbReference type="SAM" id="Phobius"/>
    </source>
</evidence>
<keyword evidence="1" id="KW-0472">Membrane</keyword>